<feature type="compositionally biased region" description="Basic and acidic residues" evidence="1">
    <location>
        <begin position="79"/>
        <end position="104"/>
    </location>
</feature>
<dbReference type="EMBL" id="JAEFBK010000012">
    <property type="protein sequence ID" value="KAG7543309.1"/>
    <property type="molecule type" value="Genomic_DNA"/>
</dbReference>
<protein>
    <submittedName>
        <fullName evidence="2">Uncharacterized protein</fullName>
    </submittedName>
</protein>
<evidence type="ECO:0000256" key="1">
    <source>
        <dbReference type="SAM" id="MobiDB-lite"/>
    </source>
</evidence>
<gene>
    <name evidence="2" type="ORF">ISN45_Aa07g032270</name>
</gene>
<organism evidence="2 3">
    <name type="scientific">Arabidopsis thaliana x Arabidopsis arenosa</name>
    <dbReference type="NCBI Taxonomy" id="1240361"/>
    <lineage>
        <taxon>Eukaryota</taxon>
        <taxon>Viridiplantae</taxon>
        <taxon>Streptophyta</taxon>
        <taxon>Embryophyta</taxon>
        <taxon>Tracheophyta</taxon>
        <taxon>Spermatophyta</taxon>
        <taxon>Magnoliopsida</taxon>
        <taxon>eudicotyledons</taxon>
        <taxon>Gunneridae</taxon>
        <taxon>Pentapetalae</taxon>
        <taxon>rosids</taxon>
        <taxon>malvids</taxon>
        <taxon>Brassicales</taxon>
        <taxon>Brassicaceae</taxon>
        <taxon>Camelineae</taxon>
        <taxon>Arabidopsis</taxon>
    </lineage>
</organism>
<dbReference type="Proteomes" id="UP000694240">
    <property type="component" value="Chromosome 12"/>
</dbReference>
<proteinExistence type="predicted"/>
<feature type="compositionally biased region" description="Low complexity" evidence="1">
    <location>
        <begin position="120"/>
        <end position="132"/>
    </location>
</feature>
<evidence type="ECO:0000313" key="2">
    <source>
        <dbReference type="EMBL" id="KAG7543309.1"/>
    </source>
</evidence>
<feature type="compositionally biased region" description="Basic and acidic residues" evidence="1">
    <location>
        <begin position="63"/>
        <end position="72"/>
    </location>
</feature>
<evidence type="ECO:0000313" key="3">
    <source>
        <dbReference type="Proteomes" id="UP000694240"/>
    </source>
</evidence>
<comment type="caution">
    <text evidence="2">The sequence shown here is derived from an EMBL/GenBank/DDBJ whole genome shotgun (WGS) entry which is preliminary data.</text>
</comment>
<feature type="compositionally biased region" description="Polar residues" evidence="1">
    <location>
        <begin position="52"/>
        <end position="62"/>
    </location>
</feature>
<feature type="compositionally biased region" description="Basic and acidic residues" evidence="1">
    <location>
        <begin position="24"/>
        <end position="51"/>
    </location>
</feature>
<reference evidence="2 3" key="1">
    <citation type="submission" date="2020-12" db="EMBL/GenBank/DDBJ databases">
        <title>Concerted genomic and epigenomic changes stabilize Arabidopsis allopolyploids.</title>
        <authorList>
            <person name="Chen Z."/>
        </authorList>
    </citation>
    <scope>NUCLEOTIDE SEQUENCE [LARGE SCALE GENOMIC DNA]</scope>
    <source>
        <strain evidence="2">Allo738</strain>
        <tissue evidence="2">Leaf</tissue>
    </source>
</reference>
<dbReference type="AlphaFoldDB" id="A0A8T1YC17"/>
<keyword evidence="3" id="KW-1185">Reference proteome</keyword>
<accession>A0A8T1YC17</accession>
<name>A0A8T1YC17_9BRAS</name>
<feature type="region of interest" description="Disordered" evidence="1">
    <location>
        <begin position="1"/>
        <end position="167"/>
    </location>
</feature>
<sequence>MRQKNQPKKMSKEPMAKRHRVRLTTREIFQDIRYKTQHQGRETMARTETLLKQDQPIEQTKTPQKEDSENSKTIRRRIRQPEQHTREGERTRSEIHIHLAPRTDRSHHRASQEKQLSSQTKPETTPKPTWEKAAANLEQGSRSKDKNYSLLLTNKQNPSQRRNPPDE</sequence>
<feature type="compositionally biased region" description="Polar residues" evidence="1">
    <location>
        <begin position="150"/>
        <end position="167"/>
    </location>
</feature>